<dbReference type="Gene3D" id="1.20.1280.50">
    <property type="match status" value="1"/>
</dbReference>
<comment type="caution">
    <text evidence="3">The sequence shown here is derived from an EMBL/GenBank/DDBJ whole genome shotgun (WGS) entry which is preliminary data.</text>
</comment>
<feature type="region of interest" description="Disordered" evidence="1">
    <location>
        <begin position="306"/>
        <end position="330"/>
    </location>
</feature>
<dbReference type="PANTHER" id="PTHR31215">
    <property type="entry name" value="OS05G0510400 PROTEIN-RELATED"/>
    <property type="match status" value="1"/>
</dbReference>
<dbReference type="FunCoup" id="A0A2P5G1Y1">
    <property type="interactions" value="14"/>
</dbReference>
<dbReference type="SMART" id="SM00256">
    <property type="entry name" value="FBOX"/>
    <property type="match status" value="1"/>
</dbReference>
<dbReference type="STRING" id="63057.A0A2P5G1Y1"/>
<gene>
    <name evidence="3" type="ORF">TorRG33x02_003250</name>
</gene>
<dbReference type="Proteomes" id="UP000237000">
    <property type="component" value="Unassembled WGS sequence"/>
</dbReference>
<dbReference type="AlphaFoldDB" id="A0A2P5G1Y1"/>
<accession>A0A2P5G1Y1</accession>
<organism evidence="3 4">
    <name type="scientific">Trema orientale</name>
    <name type="common">Charcoal tree</name>
    <name type="synonym">Celtis orientalis</name>
    <dbReference type="NCBI Taxonomy" id="63057"/>
    <lineage>
        <taxon>Eukaryota</taxon>
        <taxon>Viridiplantae</taxon>
        <taxon>Streptophyta</taxon>
        <taxon>Embryophyta</taxon>
        <taxon>Tracheophyta</taxon>
        <taxon>Spermatophyta</taxon>
        <taxon>Magnoliopsida</taxon>
        <taxon>eudicotyledons</taxon>
        <taxon>Gunneridae</taxon>
        <taxon>Pentapetalae</taxon>
        <taxon>rosids</taxon>
        <taxon>fabids</taxon>
        <taxon>Rosales</taxon>
        <taxon>Cannabaceae</taxon>
        <taxon>Trema</taxon>
    </lineage>
</organism>
<dbReference type="OrthoDB" id="1693699at2759"/>
<keyword evidence="4" id="KW-1185">Reference proteome</keyword>
<evidence type="ECO:0000256" key="1">
    <source>
        <dbReference type="SAM" id="MobiDB-lite"/>
    </source>
</evidence>
<evidence type="ECO:0000313" key="4">
    <source>
        <dbReference type="Proteomes" id="UP000237000"/>
    </source>
</evidence>
<reference evidence="4" key="1">
    <citation type="submission" date="2016-06" db="EMBL/GenBank/DDBJ databases">
        <title>Parallel loss of symbiosis genes in relatives of nitrogen-fixing non-legume Parasponia.</title>
        <authorList>
            <person name="Van Velzen R."/>
            <person name="Holmer R."/>
            <person name="Bu F."/>
            <person name="Rutten L."/>
            <person name="Van Zeijl A."/>
            <person name="Liu W."/>
            <person name="Santuari L."/>
            <person name="Cao Q."/>
            <person name="Sharma T."/>
            <person name="Shen D."/>
            <person name="Roswanjaya Y."/>
            <person name="Wardhani T."/>
            <person name="Kalhor M.S."/>
            <person name="Jansen J."/>
            <person name="Van den Hoogen J."/>
            <person name="Gungor B."/>
            <person name="Hartog M."/>
            <person name="Hontelez J."/>
            <person name="Verver J."/>
            <person name="Yang W.-C."/>
            <person name="Schijlen E."/>
            <person name="Repin R."/>
            <person name="Schilthuizen M."/>
            <person name="Schranz E."/>
            <person name="Heidstra R."/>
            <person name="Miyata K."/>
            <person name="Fedorova E."/>
            <person name="Kohlen W."/>
            <person name="Bisseling T."/>
            <person name="Smit S."/>
            <person name="Geurts R."/>
        </authorList>
    </citation>
    <scope>NUCLEOTIDE SEQUENCE [LARGE SCALE GENOMIC DNA]</scope>
    <source>
        <strain evidence="4">cv. RG33-2</strain>
    </source>
</reference>
<evidence type="ECO:0000259" key="2">
    <source>
        <dbReference type="SMART" id="SM00256"/>
    </source>
</evidence>
<dbReference type="InterPro" id="IPR001810">
    <property type="entry name" value="F-box_dom"/>
</dbReference>
<dbReference type="Pfam" id="PF12937">
    <property type="entry name" value="F-box-like"/>
    <property type="match status" value="1"/>
</dbReference>
<evidence type="ECO:0000313" key="3">
    <source>
        <dbReference type="EMBL" id="POO04021.1"/>
    </source>
</evidence>
<protein>
    <submittedName>
        <fullName evidence="3">F-box domain containing protein</fullName>
    </submittedName>
</protein>
<feature type="compositionally biased region" description="Acidic residues" evidence="1">
    <location>
        <begin position="255"/>
        <end position="265"/>
    </location>
</feature>
<dbReference type="InterPro" id="IPR036047">
    <property type="entry name" value="F-box-like_dom_sf"/>
</dbReference>
<dbReference type="SUPFAM" id="SSF81383">
    <property type="entry name" value="F-box domain"/>
    <property type="match status" value="1"/>
</dbReference>
<feature type="domain" description="F-box" evidence="2">
    <location>
        <begin position="7"/>
        <end position="48"/>
    </location>
</feature>
<proteinExistence type="predicted"/>
<dbReference type="EMBL" id="JXTC01000001">
    <property type="protein sequence ID" value="POO04021.1"/>
    <property type="molecule type" value="Genomic_DNA"/>
</dbReference>
<feature type="region of interest" description="Disordered" evidence="1">
    <location>
        <begin position="244"/>
        <end position="275"/>
    </location>
</feature>
<dbReference type="InterPro" id="IPR044809">
    <property type="entry name" value="AUF1-like"/>
</dbReference>
<name>A0A2P5G1Y1_TREOI</name>
<dbReference type="InParanoid" id="A0A2P5G1Y1"/>
<sequence>MDGFDQLPDALILQIFNSVSDIKTLIRCRAVSRRFNSLAPQTDSLQLRVDRVISSDSGCCGGADDDDYASSSDSLLLVFFKSIIKSLHELVSPSPLPALRQSQSNSPCRILRGFDRVRDLEIELPSGDLRLEKGAVVKWRAEFGRSLRSCAILGFRAIRYSAPPQLPVAGAEPGDELGEAADFARGLKSRVVWTISALIAASARHYLLKEVVREQRELERLVLRDRDGEGTVVMDKAGMAELRAASAAAAHVSQEEEEDEDEDEGEGSRNRTRVPSVRMRMRHAPRLELNDGVWAEGATLVVVRPSLGARDGDESSGTQLGRAGGRDDVAEELSEDAELATAAFGEGLYGEAVQALLKGRSYILEMNSF</sequence>